<evidence type="ECO:0000256" key="4">
    <source>
        <dbReference type="PIRSR" id="PIRSR001112-1"/>
    </source>
</evidence>
<evidence type="ECO:0000256" key="2">
    <source>
        <dbReference type="ARBA" id="ARBA00022797"/>
    </source>
</evidence>
<evidence type="ECO:0000256" key="1">
    <source>
        <dbReference type="ARBA" id="ARBA00010088"/>
    </source>
</evidence>
<protein>
    <submittedName>
        <fullName evidence="6">Pimeloyl-ACP methyl ester carboxylesterase</fullName>
    </submittedName>
</protein>
<dbReference type="InterPro" id="IPR010497">
    <property type="entry name" value="Epoxide_hydro_N"/>
</dbReference>
<keyword evidence="7" id="KW-1185">Reference proteome</keyword>
<dbReference type="SUPFAM" id="SSF53474">
    <property type="entry name" value="alpha/beta-Hydrolases"/>
    <property type="match status" value="1"/>
</dbReference>
<gene>
    <name evidence="6" type="ORF">F4827_003520</name>
</gene>
<dbReference type="GO" id="GO:0097176">
    <property type="term" value="P:epoxide metabolic process"/>
    <property type="evidence" value="ECO:0007669"/>
    <property type="project" value="TreeGrafter"/>
</dbReference>
<feature type="active site" description="Nucleophile" evidence="4">
    <location>
        <position position="275"/>
    </location>
</feature>
<keyword evidence="3" id="KW-0378">Hydrolase</keyword>
<dbReference type="InterPro" id="IPR016292">
    <property type="entry name" value="Epoxide_hydrolase"/>
</dbReference>
<feature type="domain" description="Epoxide hydrolase N-terminal" evidence="5">
    <location>
        <begin position="102"/>
        <end position="205"/>
    </location>
</feature>
<proteinExistence type="inferred from homology"/>
<dbReference type="AlphaFoldDB" id="A0A7W9WRX7"/>
<evidence type="ECO:0000256" key="3">
    <source>
        <dbReference type="ARBA" id="ARBA00022801"/>
    </source>
</evidence>
<comment type="similarity">
    <text evidence="1">Belongs to the peptidase S33 family.</text>
</comment>
<feature type="active site" description="Proton acceptor" evidence="4">
    <location>
        <position position="466"/>
    </location>
</feature>
<evidence type="ECO:0000313" key="6">
    <source>
        <dbReference type="EMBL" id="MBB6103665.1"/>
    </source>
</evidence>
<reference evidence="6 7" key="1">
    <citation type="submission" date="2020-08" db="EMBL/GenBank/DDBJ databases">
        <title>Above-ground endophytic microbial communities from plants in different locations in the United States.</title>
        <authorList>
            <person name="Frank C."/>
        </authorList>
    </citation>
    <scope>NUCLEOTIDE SEQUENCE [LARGE SCALE GENOMIC DNA]</scope>
    <source>
        <strain evidence="6 7">WP4_2_2</strain>
    </source>
</reference>
<dbReference type="InterPro" id="IPR029058">
    <property type="entry name" value="AB_hydrolase_fold"/>
</dbReference>
<name>A0A7W9WRX7_9BURK</name>
<organism evidence="6 7">
    <name type="scientific">Paraburkholderia bannensis</name>
    <dbReference type="NCBI Taxonomy" id="765414"/>
    <lineage>
        <taxon>Bacteria</taxon>
        <taxon>Pseudomonadati</taxon>
        <taxon>Pseudomonadota</taxon>
        <taxon>Betaproteobacteria</taxon>
        <taxon>Burkholderiales</taxon>
        <taxon>Burkholderiaceae</taxon>
        <taxon>Paraburkholderia</taxon>
    </lineage>
</organism>
<feature type="active site" description="Proton donor" evidence="4">
    <location>
        <position position="414"/>
    </location>
</feature>
<dbReference type="Proteomes" id="UP000571554">
    <property type="component" value="Unassembled WGS sequence"/>
</dbReference>
<dbReference type="EMBL" id="JACHBW010000009">
    <property type="protein sequence ID" value="MBB6103665.1"/>
    <property type="molecule type" value="Genomic_DNA"/>
</dbReference>
<sequence>MPYTPYRCNQLQSARFRAVSVLPGWLINEHCHPDLFRNPIYTPGRNIMADLPRPLLTSRRRFVGVTAATIAATSLSKLAFAQSTQPPSDITSSSGGNSDALRKLHVHASDSQLADLRRRIDATRWPERETVTDASQGVQLATMQRLARYWATHYDWRKVEARLNALPQFVTEIDGLDIHFIHVRSKHANALPAIVTHGWPGSIIEQLKIIAPLTNPTAYGGAASEAFDVVIPSLPGYGFSGKPTTTGWDPQRIARAWVVLMERLGYTRYVAQGGDWGNAVTEQMALLKPPGLLGIHTNMPATVPEAIAQALKYGQPAPGGLSEDERHAFEQLDFFYKHGLGYAQEMAGRPQTLYGIEDSPIGLAAWMLDHDAASQALIARVFAGQPEGLSRDDVLDNVTLYWLTRTGISSARLYWENKLNFFEPKHVTLPVAVSVFPDELYAAPESWAQQAYPDLIHYNRLPKGGHFAAWEQPQAFTNELRASFASLR</sequence>
<dbReference type="PIRSF" id="PIRSF001112">
    <property type="entry name" value="Epoxide_hydrolase"/>
    <property type="match status" value="1"/>
</dbReference>
<keyword evidence="2" id="KW-0058">Aromatic hydrocarbons catabolism</keyword>
<accession>A0A7W9WRX7</accession>
<evidence type="ECO:0000259" key="5">
    <source>
        <dbReference type="Pfam" id="PF06441"/>
    </source>
</evidence>
<dbReference type="PANTHER" id="PTHR21661:SF35">
    <property type="entry name" value="EPOXIDE HYDROLASE"/>
    <property type="match status" value="1"/>
</dbReference>
<dbReference type="InterPro" id="IPR000639">
    <property type="entry name" value="Epox_hydrolase-like"/>
</dbReference>
<evidence type="ECO:0000313" key="7">
    <source>
        <dbReference type="Proteomes" id="UP000571554"/>
    </source>
</evidence>
<dbReference type="PRINTS" id="PR00412">
    <property type="entry name" value="EPOXHYDRLASE"/>
</dbReference>
<dbReference type="PANTHER" id="PTHR21661">
    <property type="entry name" value="EPOXIDE HYDROLASE 1-RELATED"/>
    <property type="match status" value="1"/>
</dbReference>
<dbReference type="Pfam" id="PF06441">
    <property type="entry name" value="EHN"/>
    <property type="match status" value="1"/>
</dbReference>
<comment type="caution">
    <text evidence="6">The sequence shown here is derived from an EMBL/GenBank/DDBJ whole genome shotgun (WGS) entry which is preliminary data.</text>
</comment>
<dbReference type="Gene3D" id="3.40.50.1820">
    <property type="entry name" value="alpha/beta hydrolase"/>
    <property type="match status" value="1"/>
</dbReference>
<dbReference type="GO" id="GO:0004301">
    <property type="term" value="F:epoxide hydrolase activity"/>
    <property type="evidence" value="ECO:0007669"/>
    <property type="project" value="TreeGrafter"/>
</dbReference>